<reference evidence="1 2" key="1">
    <citation type="submission" date="2014-07" db="EMBL/GenBank/DDBJ databases">
        <authorList>
            <person name="McCorrison J."/>
            <person name="Sanka R."/>
            <person name="Torralba M."/>
            <person name="Gillis M."/>
            <person name="Haft D.H."/>
            <person name="Methe B."/>
            <person name="Sutton G."/>
            <person name="Nelson K.E."/>
        </authorList>
    </citation>
    <scope>NUCLEOTIDE SEQUENCE [LARGE SCALE GENOMIC DNA]</scope>
    <source>
        <strain evidence="1 2">S9-PR14</strain>
    </source>
</reference>
<sequence length="131" mass="15380">MKRIFIVATTVLALMSCHENLEDRCVREAKEYTEKYCPTPVVNSTRTDSVTFDKATKTYQYFCSFVDELDNPEIVKRNSQKLHSLLIKEIKDNTSIKKLKEANYNFAYIIHSSKNPNKVLYQQTIRVKDYQ</sequence>
<organism evidence="1 2">
    <name type="scientific">Hoylesella timonensis S9-PR14</name>
    <dbReference type="NCBI Taxonomy" id="1401062"/>
    <lineage>
        <taxon>Bacteria</taxon>
        <taxon>Pseudomonadati</taxon>
        <taxon>Bacteroidota</taxon>
        <taxon>Bacteroidia</taxon>
        <taxon>Bacteroidales</taxon>
        <taxon>Prevotellaceae</taxon>
        <taxon>Hoylesella</taxon>
    </lineage>
</organism>
<dbReference type="PROSITE" id="PS51257">
    <property type="entry name" value="PROKAR_LIPOPROTEIN"/>
    <property type="match status" value="1"/>
</dbReference>
<evidence type="ECO:0008006" key="3">
    <source>
        <dbReference type="Google" id="ProtNLM"/>
    </source>
</evidence>
<accession>A0A098YSA6</accession>
<dbReference type="Proteomes" id="UP000029723">
    <property type="component" value="Unassembled WGS sequence"/>
</dbReference>
<evidence type="ECO:0000313" key="1">
    <source>
        <dbReference type="EMBL" id="KGI22254.1"/>
    </source>
</evidence>
<gene>
    <name evidence="1" type="ORF">HMPREF9304_05430</name>
</gene>
<dbReference type="AlphaFoldDB" id="A0A098YSA6"/>
<dbReference type="OrthoDB" id="1081698at2"/>
<protein>
    <recommendedName>
        <fullName evidence="3">Lipoprotein</fullName>
    </recommendedName>
</protein>
<dbReference type="EMBL" id="JRPQ01000076">
    <property type="protein sequence ID" value="KGI22254.1"/>
    <property type="molecule type" value="Genomic_DNA"/>
</dbReference>
<name>A0A098YSA6_9BACT</name>
<dbReference type="RefSeq" id="WP_036927066.1">
    <property type="nucleotide sequence ID" value="NZ_JRPQ01000076.1"/>
</dbReference>
<comment type="caution">
    <text evidence="1">The sequence shown here is derived from an EMBL/GenBank/DDBJ whole genome shotgun (WGS) entry which is preliminary data.</text>
</comment>
<proteinExistence type="predicted"/>
<evidence type="ECO:0000313" key="2">
    <source>
        <dbReference type="Proteomes" id="UP000029723"/>
    </source>
</evidence>